<dbReference type="Gene3D" id="3.90.1200.10">
    <property type="match status" value="1"/>
</dbReference>
<dbReference type="PANTHER" id="PTHR47829">
    <property type="entry name" value="HYDROLASE, PUTATIVE (AFU_ORTHOLOGUE AFUA_1G12880)-RELATED"/>
    <property type="match status" value="1"/>
</dbReference>
<proteinExistence type="predicted"/>
<protein>
    <submittedName>
        <fullName evidence="2">Phosphotransferase family protein</fullName>
    </submittedName>
</protein>
<keyword evidence="3" id="KW-1185">Reference proteome</keyword>
<dbReference type="PANTHER" id="PTHR47829:SF1">
    <property type="entry name" value="HAD FAMILY PHOSPHATASE"/>
    <property type="match status" value="1"/>
</dbReference>
<feature type="domain" description="Aminoglycoside phosphotransferase" evidence="1">
    <location>
        <begin position="43"/>
        <end position="268"/>
    </location>
</feature>
<dbReference type="Gene3D" id="3.30.200.20">
    <property type="entry name" value="Phosphorylase Kinase, domain 1"/>
    <property type="match status" value="1"/>
</dbReference>
<name>A0ABU4HM26_9ACTN</name>
<dbReference type="EMBL" id="JAWSTH010000008">
    <property type="protein sequence ID" value="MDW5593774.1"/>
    <property type="molecule type" value="Genomic_DNA"/>
</dbReference>
<dbReference type="SUPFAM" id="SSF56112">
    <property type="entry name" value="Protein kinase-like (PK-like)"/>
    <property type="match status" value="1"/>
</dbReference>
<dbReference type="Pfam" id="PF01636">
    <property type="entry name" value="APH"/>
    <property type="match status" value="1"/>
</dbReference>
<dbReference type="InterPro" id="IPR041726">
    <property type="entry name" value="ACAD10_11_N"/>
</dbReference>
<dbReference type="InterPro" id="IPR002575">
    <property type="entry name" value="Aminoglycoside_PTrfase"/>
</dbReference>
<evidence type="ECO:0000313" key="2">
    <source>
        <dbReference type="EMBL" id="MDW5593774.1"/>
    </source>
</evidence>
<reference evidence="3" key="1">
    <citation type="submission" date="2023-07" db="EMBL/GenBank/DDBJ databases">
        <title>Conexibacter stalactiti sp. nov., isolated from stalactites in a lava cave and emended description of the genus Conexibacter.</title>
        <authorList>
            <person name="Lee S.D."/>
        </authorList>
    </citation>
    <scope>NUCLEOTIDE SEQUENCE [LARGE SCALE GENOMIC DNA]</scope>
    <source>
        <strain evidence="3">KCTC 39840</strain>
    </source>
</reference>
<sequence length="359" mass="38813">MSEPSIVDTPAQAAALELPPLLVREPLAAFLDARGLGSGPLDASPIGDGHSNVTYLIRRDGAELVLRRPPRGPLPPSAHDVLREAQLLEAIAPTAARTPAVLATCAEEAVIGAPFYVMAKVEGDVLVHEVPAALDPPTQRARVGEQLVDALAEVHAVDWRACGLEGYGKPTGYLERQLRRFGGLWEHNRTRELPTLTRVSEWLAAHRPESGPATIVHGDYRLGNVMFEPAAPARLAAIFDWELATIGDPLADVGYLTATWAQPGDEDAGTVFALGAVTMQPGFPAREQLIARYEEVAGRSMRDVRWYQALALWKAAIFLEGSYRRLLAGTTDDPFFALLDTGVPKLAERAWDVARGASE</sequence>
<evidence type="ECO:0000313" key="3">
    <source>
        <dbReference type="Proteomes" id="UP001284601"/>
    </source>
</evidence>
<dbReference type="RefSeq" id="WP_318596031.1">
    <property type="nucleotide sequence ID" value="NZ_JAWSTH010000008.1"/>
</dbReference>
<comment type="caution">
    <text evidence="2">The sequence shown here is derived from an EMBL/GenBank/DDBJ whole genome shotgun (WGS) entry which is preliminary data.</text>
</comment>
<organism evidence="2 3">
    <name type="scientific">Conexibacter stalactiti</name>
    <dbReference type="NCBI Taxonomy" id="1940611"/>
    <lineage>
        <taxon>Bacteria</taxon>
        <taxon>Bacillati</taxon>
        <taxon>Actinomycetota</taxon>
        <taxon>Thermoleophilia</taxon>
        <taxon>Solirubrobacterales</taxon>
        <taxon>Conexibacteraceae</taxon>
        <taxon>Conexibacter</taxon>
    </lineage>
</organism>
<evidence type="ECO:0000259" key="1">
    <source>
        <dbReference type="Pfam" id="PF01636"/>
    </source>
</evidence>
<accession>A0ABU4HM26</accession>
<dbReference type="InterPro" id="IPR011009">
    <property type="entry name" value="Kinase-like_dom_sf"/>
</dbReference>
<reference evidence="2 3" key="2">
    <citation type="submission" date="2023-10" db="EMBL/GenBank/DDBJ databases">
        <authorList>
            <person name="Han X.F."/>
        </authorList>
    </citation>
    <scope>NUCLEOTIDE SEQUENCE [LARGE SCALE GENOMIC DNA]</scope>
    <source>
        <strain evidence="2 3">KCTC 39840</strain>
    </source>
</reference>
<dbReference type="Proteomes" id="UP001284601">
    <property type="component" value="Unassembled WGS sequence"/>
</dbReference>
<gene>
    <name evidence="2" type="ORF">R7226_05480</name>
</gene>
<dbReference type="InterPro" id="IPR052898">
    <property type="entry name" value="ACAD10-like"/>
</dbReference>
<dbReference type="CDD" id="cd05154">
    <property type="entry name" value="ACAD10_11_N-like"/>
    <property type="match status" value="1"/>
</dbReference>